<comment type="caution">
    <text evidence="3">The sequence shown here is derived from an EMBL/GenBank/DDBJ whole genome shotgun (WGS) entry which is preliminary data.</text>
</comment>
<dbReference type="RefSeq" id="WP_119314727.1">
    <property type="nucleotide sequence ID" value="NZ_QXDL01000053.1"/>
</dbReference>
<dbReference type="InterPro" id="IPR029058">
    <property type="entry name" value="AB_hydrolase_fold"/>
</dbReference>
<dbReference type="GO" id="GO:0004177">
    <property type="term" value="F:aminopeptidase activity"/>
    <property type="evidence" value="ECO:0007669"/>
    <property type="project" value="UniProtKB-KW"/>
</dbReference>
<dbReference type="Proteomes" id="UP000265715">
    <property type="component" value="Unassembled WGS sequence"/>
</dbReference>
<dbReference type="EC" id="3.4.11.5" evidence="3"/>
<dbReference type="PRINTS" id="PR00111">
    <property type="entry name" value="ABHYDROLASE"/>
</dbReference>
<dbReference type="PANTHER" id="PTHR43798">
    <property type="entry name" value="MONOACYLGLYCEROL LIPASE"/>
    <property type="match status" value="1"/>
</dbReference>
<dbReference type="InterPro" id="IPR000073">
    <property type="entry name" value="AB_hydrolase_1"/>
</dbReference>
<evidence type="ECO:0000313" key="3">
    <source>
        <dbReference type="EMBL" id="RIH85838.1"/>
    </source>
</evidence>
<gene>
    <name evidence="3" type="primary">pepIP</name>
    <name evidence="3" type="ORF">Mterra_01595</name>
</gene>
<keyword evidence="1 3" id="KW-0378">Hydrolase</keyword>
<proteinExistence type="predicted"/>
<feature type="domain" description="AB hydrolase-1" evidence="2">
    <location>
        <begin position="20"/>
        <end position="249"/>
    </location>
</feature>
<keyword evidence="4" id="KW-1185">Reference proteome</keyword>
<dbReference type="InterPro" id="IPR050266">
    <property type="entry name" value="AB_hydrolase_sf"/>
</dbReference>
<dbReference type="InterPro" id="IPR000639">
    <property type="entry name" value="Epox_hydrolase-like"/>
</dbReference>
<accession>A0A399EPD3</accession>
<evidence type="ECO:0000313" key="4">
    <source>
        <dbReference type="Proteomes" id="UP000265715"/>
    </source>
</evidence>
<protein>
    <submittedName>
        <fullName evidence="3">Proline iminopeptidase</fullName>
        <ecNumber evidence="3">3.4.11.5</ecNumber>
    </submittedName>
</protein>
<keyword evidence="3" id="KW-0031">Aminopeptidase</keyword>
<dbReference type="PRINTS" id="PR00412">
    <property type="entry name" value="EPOXHYDRLASE"/>
</dbReference>
<sequence length="265" mass="28950">MPEVTVNGTKLYYELEGSGPVLVLANGIFQRVEAWEPLMPHLEGYRVLRYDMRGQGRSAVPEGAYTPELHAGDLEALLAALGLERYHLLGLSNGGVVAQVFAARRPEGLQSLTLLCTTPRLDPLIRAKVEGWRLALEWGGTRGRLRVALPWIWGRAYLEAHPELDSPPSLEQMFAAAPTEEAQRNLIAGFLTLGDLRPGLAGVKVPTLVVSGEEDLLFPPRYGQEIAEAIPGARHHVLSAVGHVAVLEDTPGLARLLHEFLEVRA</sequence>
<dbReference type="GO" id="GO:0016020">
    <property type="term" value="C:membrane"/>
    <property type="evidence" value="ECO:0007669"/>
    <property type="project" value="TreeGrafter"/>
</dbReference>
<dbReference type="PANTHER" id="PTHR43798:SF31">
    <property type="entry name" value="AB HYDROLASE SUPERFAMILY PROTEIN YCLE"/>
    <property type="match status" value="1"/>
</dbReference>
<dbReference type="AlphaFoldDB" id="A0A399EPD3"/>
<dbReference type="Gene3D" id="3.40.50.1820">
    <property type="entry name" value="alpha/beta hydrolase"/>
    <property type="match status" value="1"/>
</dbReference>
<organism evidence="3 4">
    <name type="scientific">Calidithermus terrae</name>
    <dbReference type="NCBI Taxonomy" id="1408545"/>
    <lineage>
        <taxon>Bacteria</taxon>
        <taxon>Thermotogati</taxon>
        <taxon>Deinococcota</taxon>
        <taxon>Deinococci</taxon>
        <taxon>Thermales</taxon>
        <taxon>Thermaceae</taxon>
        <taxon>Calidithermus</taxon>
    </lineage>
</organism>
<keyword evidence="3" id="KW-0645">Protease</keyword>
<dbReference type="Pfam" id="PF00561">
    <property type="entry name" value="Abhydrolase_1"/>
    <property type="match status" value="1"/>
</dbReference>
<dbReference type="EMBL" id="QXDL01000053">
    <property type="protein sequence ID" value="RIH85838.1"/>
    <property type="molecule type" value="Genomic_DNA"/>
</dbReference>
<dbReference type="OrthoDB" id="9775557at2"/>
<name>A0A399EPD3_9DEIN</name>
<dbReference type="SUPFAM" id="SSF53474">
    <property type="entry name" value="alpha/beta-Hydrolases"/>
    <property type="match status" value="1"/>
</dbReference>
<evidence type="ECO:0000259" key="2">
    <source>
        <dbReference type="Pfam" id="PF00561"/>
    </source>
</evidence>
<reference evidence="3 4" key="1">
    <citation type="submission" date="2018-08" db="EMBL/GenBank/DDBJ databases">
        <title>Meiothermus terrae DSM 26712 genome sequencing project.</title>
        <authorList>
            <person name="Da Costa M.S."/>
            <person name="Albuquerque L."/>
            <person name="Raposo P."/>
            <person name="Froufe H.J.C."/>
            <person name="Barroso C.S."/>
            <person name="Egas C."/>
        </authorList>
    </citation>
    <scope>NUCLEOTIDE SEQUENCE [LARGE SCALE GENOMIC DNA]</scope>
    <source>
        <strain evidence="3 4">DSM 26712</strain>
    </source>
</reference>
<evidence type="ECO:0000256" key="1">
    <source>
        <dbReference type="ARBA" id="ARBA00022801"/>
    </source>
</evidence>